<sequence length="259" mass="28907">MAKKFHSEYLQKLKSGREGQVPTSWLFSRLPSAPPAEPEEVGGERESRFQKLLVPTAPIPAEPPCPVPACTPVPASPAPAAPAPACPVPSAYMEAARRRESLLDQMTEDDESTCTSTLPSPDLEGSRRRKKDRVERDIFYRMLGMLRKELESAYVLVPRRDPEPEGASAAPAWPLSRTWPRAESPVALDDAVPEDDQERRYRSKIDHELVRRLCATKSPRDETKPSWYEEVISEEKRSAEAAEAAAQAEEKSGDEEDDE</sequence>
<feature type="region of interest" description="Disordered" evidence="1">
    <location>
        <begin position="216"/>
        <end position="259"/>
    </location>
</feature>
<protein>
    <submittedName>
        <fullName evidence="2">Uncharacterized protein</fullName>
    </submittedName>
</protein>
<evidence type="ECO:0000256" key="1">
    <source>
        <dbReference type="SAM" id="MobiDB-lite"/>
    </source>
</evidence>
<keyword evidence="3" id="KW-1185">Reference proteome</keyword>
<proteinExistence type="predicted"/>
<dbReference type="EMBL" id="MF467280">
    <property type="protein sequence ID" value="ATI21040.1"/>
    <property type="molecule type" value="Genomic_DNA"/>
</dbReference>
<feature type="compositionally biased region" description="Basic and acidic residues" evidence="1">
    <location>
        <begin position="1"/>
        <end position="17"/>
    </location>
</feature>
<dbReference type="Proteomes" id="UP000318778">
    <property type="component" value="Segment"/>
</dbReference>
<feature type="region of interest" description="Disordered" evidence="1">
    <location>
        <begin position="160"/>
        <end position="180"/>
    </location>
</feature>
<evidence type="ECO:0000313" key="3">
    <source>
        <dbReference type="Proteomes" id="UP000318778"/>
    </source>
</evidence>
<name>A0A2C9DSQ7_9POXV</name>
<feature type="region of interest" description="Disordered" evidence="1">
    <location>
        <begin position="99"/>
        <end position="131"/>
    </location>
</feature>
<accession>A0A2C9DSQ7</accession>
<organism evidence="2">
    <name type="scientific">Western grey kangaroopox virus</name>
    <dbReference type="NCBI Taxonomy" id="1566307"/>
    <lineage>
        <taxon>Viruses</taxon>
        <taxon>Varidnaviria</taxon>
        <taxon>Bamfordvirae</taxon>
        <taxon>Nucleocytoviricota</taxon>
        <taxon>Pokkesviricetes</taxon>
        <taxon>Chitovirales</taxon>
        <taxon>Poxviridae</taxon>
        <taxon>Chordopoxvirinae</taxon>
        <taxon>Macropopoxvirus</taxon>
        <taxon>Macropopoxvirus mfuliginosuspox</taxon>
        <taxon>Western kangaroopox virus</taxon>
    </lineage>
</organism>
<reference evidence="2" key="1">
    <citation type="journal article" date="2017" name="Virus Res.">
        <title>Complete genomic characterisation of two novel poxviruses (WKPV and EKPV) from western and eastern grey kangaroos.</title>
        <authorList>
            <person name="Bennett M."/>
            <person name="Tu S.L."/>
            <person name="Upton C."/>
            <person name="McArtor C."/>
            <person name="Gillett A."/>
            <person name="Laird T."/>
            <person name="O'Dea M."/>
        </authorList>
    </citation>
    <scope>NUCLEOTIDE SEQUENCE [LARGE SCALE GENOMIC DNA]</scope>
    <source>
        <strain evidence="2">Western Australia</strain>
    </source>
</reference>
<evidence type="ECO:0000313" key="2">
    <source>
        <dbReference type="EMBL" id="ATI21040.1"/>
    </source>
</evidence>
<feature type="region of interest" description="Disordered" evidence="1">
    <location>
        <begin position="1"/>
        <end position="47"/>
    </location>
</feature>